<name>A0AAV4I941_9GAST</name>
<protein>
    <submittedName>
        <fullName evidence="1">Uncharacterized protein</fullName>
    </submittedName>
</protein>
<dbReference type="Proteomes" id="UP000762676">
    <property type="component" value="Unassembled WGS sequence"/>
</dbReference>
<gene>
    <name evidence="1" type="ORF">ElyMa_001233800</name>
</gene>
<comment type="caution">
    <text evidence="1">The sequence shown here is derived from an EMBL/GenBank/DDBJ whole genome shotgun (WGS) entry which is preliminary data.</text>
</comment>
<proteinExistence type="predicted"/>
<keyword evidence="2" id="KW-1185">Reference proteome</keyword>
<reference evidence="1 2" key="1">
    <citation type="journal article" date="2021" name="Elife">
        <title>Chloroplast acquisition without the gene transfer in kleptoplastic sea slugs, Plakobranchus ocellatus.</title>
        <authorList>
            <person name="Maeda T."/>
            <person name="Takahashi S."/>
            <person name="Yoshida T."/>
            <person name="Shimamura S."/>
            <person name="Takaki Y."/>
            <person name="Nagai Y."/>
            <person name="Toyoda A."/>
            <person name="Suzuki Y."/>
            <person name="Arimoto A."/>
            <person name="Ishii H."/>
            <person name="Satoh N."/>
            <person name="Nishiyama T."/>
            <person name="Hasebe M."/>
            <person name="Maruyama T."/>
            <person name="Minagawa J."/>
            <person name="Obokata J."/>
            <person name="Shigenobu S."/>
        </authorList>
    </citation>
    <scope>NUCLEOTIDE SEQUENCE [LARGE SCALE GENOMIC DNA]</scope>
</reference>
<evidence type="ECO:0000313" key="1">
    <source>
        <dbReference type="EMBL" id="GFS06763.1"/>
    </source>
</evidence>
<organism evidence="1 2">
    <name type="scientific">Elysia marginata</name>
    <dbReference type="NCBI Taxonomy" id="1093978"/>
    <lineage>
        <taxon>Eukaryota</taxon>
        <taxon>Metazoa</taxon>
        <taxon>Spiralia</taxon>
        <taxon>Lophotrochozoa</taxon>
        <taxon>Mollusca</taxon>
        <taxon>Gastropoda</taxon>
        <taxon>Heterobranchia</taxon>
        <taxon>Euthyneura</taxon>
        <taxon>Panpulmonata</taxon>
        <taxon>Sacoglossa</taxon>
        <taxon>Placobranchoidea</taxon>
        <taxon>Plakobranchidae</taxon>
        <taxon>Elysia</taxon>
    </lineage>
</organism>
<sequence length="116" mass="12695">MNEAIAVKITWSVRLHCTTANVSNPNITKCYPVKNEIESKRCTPGAIMTDRAIPPLALPLIMCPRADRDGVLYTGNSREFLSVVRSPGPRAQIAAVCLQCPEIGQTIVWSMSSSKH</sequence>
<dbReference type="EMBL" id="BMAT01002423">
    <property type="protein sequence ID" value="GFS06763.1"/>
    <property type="molecule type" value="Genomic_DNA"/>
</dbReference>
<dbReference type="AlphaFoldDB" id="A0AAV4I941"/>
<accession>A0AAV4I941</accession>
<evidence type="ECO:0000313" key="2">
    <source>
        <dbReference type="Proteomes" id="UP000762676"/>
    </source>
</evidence>